<dbReference type="EMBL" id="VRSV01000001">
    <property type="protein sequence ID" value="TXK13319.1"/>
    <property type="molecule type" value="Genomic_DNA"/>
</dbReference>
<proteinExistence type="predicted"/>
<feature type="compositionally biased region" description="Basic residues" evidence="1">
    <location>
        <begin position="33"/>
        <end position="62"/>
    </location>
</feature>
<feature type="compositionally biased region" description="Basic and acidic residues" evidence="1">
    <location>
        <begin position="63"/>
        <end position="73"/>
    </location>
</feature>
<dbReference type="Proteomes" id="UP000321034">
    <property type="component" value="Unassembled WGS sequence"/>
</dbReference>
<comment type="caution">
    <text evidence="2">The sequence shown here is derived from an EMBL/GenBank/DDBJ whole genome shotgun (WGS) entry which is preliminary data.</text>
</comment>
<evidence type="ECO:0000256" key="1">
    <source>
        <dbReference type="SAM" id="MobiDB-lite"/>
    </source>
</evidence>
<accession>A0A5C8I4V3</accession>
<reference evidence="2 3" key="1">
    <citation type="submission" date="2019-08" db="EMBL/GenBank/DDBJ databases">
        <authorList>
            <person name="Dong K."/>
        </authorList>
    </citation>
    <scope>NUCLEOTIDE SEQUENCE [LARGE SCALE GENOMIC DNA]</scope>
    <source>
        <strain evidence="2 3">JCM14558</strain>
    </source>
</reference>
<organism evidence="2 3">
    <name type="scientific">Microbacterium hatanonis</name>
    <dbReference type="NCBI Taxonomy" id="404366"/>
    <lineage>
        <taxon>Bacteria</taxon>
        <taxon>Bacillati</taxon>
        <taxon>Actinomycetota</taxon>
        <taxon>Actinomycetes</taxon>
        <taxon>Micrococcales</taxon>
        <taxon>Microbacteriaceae</taxon>
        <taxon>Microbacterium</taxon>
    </lineage>
</organism>
<gene>
    <name evidence="2" type="ORF">FVP77_07890</name>
</gene>
<evidence type="ECO:0000313" key="3">
    <source>
        <dbReference type="Proteomes" id="UP000321034"/>
    </source>
</evidence>
<keyword evidence="3" id="KW-1185">Reference proteome</keyword>
<feature type="compositionally biased region" description="Basic and acidic residues" evidence="1">
    <location>
        <begin position="17"/>
        <end position="32"/>
    </location>
</feature>
<evidence type="ECO:0000313" key="2">
    <source>
        <dbReference type="EMBL" id="TXK13319.1"/>
    </source>
</evidence>
<sequence>MNPDRGDNDDDQLPSPDRARPWRRRVECDERGRWRRGARRRRERRSDRQRRRRPARHGARRVTRPDRTGERTR</sequence>
<feature type="region of interest" description="Disordered" evidence="1">
    <location>
        <begin position="1"/>
        <end position="73"/>
    </location>
</feature>
<protein>
    <submittedName>
        <fullName evidence="2">Uncharacterized protein</fullName>
    </submittedName>
</protein>
<dbReference type="AlphaFoldDB" id="A0A5C8I4V3"/>
<name>A0A5C8I4V3_9MICO</name>